<feature type="compositionally biased region" description="Low complexity" evidence="1">
    <location>
        <begin position="442"/>
        <end position="456"/>
    </location>
</feature>
<dbReference type="EMBL" id="BMVN01000077">
    <property type="protein sequence ID" value="GHA71161.1"/>
    <property type="molecule type" value="Genomic_DNA"/>
</dbReference>
<evidence type="ECO:0000256" key="1">
    <source>
        <dbReference type="SAM" id="MobiDB-lite"/>
    </source>
</evidence>
<name>A0ABQ3DB34_9ACTN</name>
<feature type="region of interest" description="Disordered" evidence="1">
    <location>
        <begin position="537"/>
        <end position="558"/>
    </location>
</feature>
<evidence type="ECO:0000313" key="3">
    <source>
        <dbReference type="Proteomes" id="UP000653644"/>
    </source>
</evidence>
<evidence type="ECO:0000313" key="2">
    <source>
        <dbReference type="EMBL" id="GHA71161.1"/>
    </source>
</evidence>
<dbReference type="Proteomes" id="UP000653644">
    <property type="component" value="Unassembled WGS sequence"/>
</dbReference>
<feature type="region of interest" description="Disordered" evidence="1">
    <location>
        <begin position="426"/>
        <end position="496"/>
    </location>
</feature>
<keyword evidence="3" id="KW-1185">Reference proteome</keyword>
<feature type="region of interest" description="Disordered" evidence="1">
    <location>
        <begin position="1"/>
        <end position="28"/>
    </location>
</feature>
<accession>A0ABQ3DB34</accession>
<gene>
    <name evidence="2" type="ORF">GCM10010345_87920</name>
</gene>
<dbReference type="Gene3D" id="3.90.176.10">
    <property type="entry name" value="Toxin ADP-ribosyltransferase, Chain A, domain 1"/>
    <property type="match status" value="1"/>
</dbReference>
<organism evidence="2 3">
    <name type="scientific">Streptomyces canarius</name>
    <dbReference type="NCBI Taxonomy" id="285453"/>
    <lineage>
        <taxon>Bacteria</taxon>
        <taxon>Bacillati</taxon>
        <taxon>Actinomycetota</taxon>
        <taxon>Actinomycetes</taxon>
        <taxon>Kitasatosporales</taxon>
        <taxon>Streptomycetaceae</taxon>
        <taxon>Streptomyces</taxon>
    </lineage>
</organism>
<comment type="caution">
    <text evidence="2">The sequence shown here is derived from an EMBL/GenBank/DDBJ whole genome shotgun (WGS) entry which is preliminary data.</text>
</comment>
<reference evidence="3" key="1">
    <citation type="journal article" date="2019" name="Int. J. Syst. Evol. Microbiol.">
        <title>The Global Catalogue of Microorganisms (GCM) 10K type strain sequencing project: providing services to taxonomists for standard genome sequencing and annotation.</title>
        <authorList>
            <consortium name="The Broad Institute Genomics Platform"/>
            <consortium name="The Broad Institute Genome Sequencing Center for Infectious Disease"/>
            <person name="Wu L."/>
            <person name="Ma J."/>
        </authorList>
    </citation>
    <scope>NUCLEOTIDE SEQUENCE [LARGE SCALE GENOMIC DNA]</scope>
    <source>
        <strain evidence="3">JCM 4733</strain>
    </source>
</reference>
<proteinExistence type="predicted"/>
<sequence length="697" mass="74228">MSSPSYDSSSRTGLEETPLHPAGASAPTARNGVQSLRFMAHRAGEAWLLCPAGPVDPRALTFTAHLAPDPMCTVVVADLPDRVDDGIIEMLALAVPAGPDDLRLVFGRPRREAVPIARRLAERLGRTVITTAGHPLLTPGGGLFVGPQQGRGWVRCAPGAPEVWDSSVFPKPSWESVLPTAPRSLGRIVAERVPSGVWLRPAEEDPAWQSHRTRLARTIAVSADLITVVIGVPGSDAPPVADVARFWHDLPPVLRTAVRFMCYGPARLHGGRHFGDVLAQGTGEPVRFLSGLPQGTGDDDDVLVVGADGAPGRPLRAGEFVHLPPGDPGPSSPFAAVHRWPLAGLPQVRPGTHRLDDDAVVEVIRGGLWVRLAQEPEHAVQVRSADPDPEYERVLCDAGRTEELPRLRRLARQLVQSFPPDLRNSVRLGVCRPTDPSGGGAPAAEAPRTSAASSPARIEEPGVTAGRPPASGGLRPTPRPVPTAETRPPTGEHAGHTGLMSVAAEALRRHPGLSGSGPRTGTVAALAAVLRRLAGDDMSDARGGAGNDEGDGRPEQPDDALLREGLRILPVHRGPTGLRATLDASMRRWYARQLVVTDPTACEASKLGPADAPGNTDFLIWSVNGRRTEILDPLRPDRVLFEPGTRFRVLPPDPAAPEVVMLRELSSDGTPDDPALDDRAARELIRAWRAWSARTSS</sequence>
<protein>
    <submittedName>
        <fullName evidence="2">Uncharacterized protein</fullName>
    </submittedName>
</protein>
<feature type="compositionally biased region" description="Polar residues" evidence="1">
    <location>
        <begin position="1"/>
        <end position="12"/>
    </location>
</feature>